<protein>
    <recommendedName>
        <fullName evidence="3">Phage tail tube protein</fullName>
    </recommendedName>
</protein>
<dbReference type="EMBL" id="FTMN01000002">
    <property type="protein sequence ID" value="SIQ13755.1"/>
    <property type="molecule type" value="Genomic_DNA"/>
</dbReference>
<sequence length="149" mass="16382">MGVPTVPTHGTRVFIRNAAGDTDIEILGHTGISGLNGERNERDQTTLVDNDEVVAVGEVRRYGTVTLNLLHSEDDPGQIALEAAYLAVPQEKSTIVWLFPTGRARKFDCWVKNWPFENGELEQDYKGTINLRVTGGVAVEDNYTILTGP</sequence>
<accession>A0A1N6QB30</accession>
<reference evidence="1 2" key="1">
    <citation type="submission" date="2017-01" db="EMBL/GenBank/DDBJ databases">
        <authorList>
            <person name="Mah S.A."/>
            <person name="Swanson W.J."/>
            <person name="Moy G.W."/>
            <person name="Vacquier V.D."/>
        </authorList>
    </citation>
    <scope>NUCLEOTIDE SEQUENCE [LARGE SCALE GENOMIC DNA]</scope>
    <source>
        <strain evidence="1 2">DSM 7027</strain>
    </source>
</reference>
<proteinExistence type="predicted"/>
<dbReference type="RefSeq" id="WP_076461825.1">
    <property type="nucleotide sequence ID" value="NZ_FTMN01000002.1"/>
</dbReference>
<evidence type="ECO:0008006" key="3">
    <source>
        <dbReference type="Google" id="ProtNLM"/>
    </source>
</evidence>
<dbReference type="Gene3D" id="4.10.410.40">
    <property type="match status" value="1"/>
</dbReference>
<name>A0A1N6QB30_9GAMM</name>
<gene>
    <name evidence="1" type="ORF">SAMN05421647_102387</name>
</gene>
<dbReference type="AlphaFoldDB" id="A0A1N6QB30"/>
<dbReference type="STRING" id="49186.SAMN05421647_102387"/>
<evidence type="ECO:0000313" key="1">
    <source>
        <dbReference type="EMBL" id="SIQ13755.1"/>
    </source>
</evidence>
<organism evidence="1 2">
    <name type="scientific">Marinobacterium stanieri</name>
    <dbReference type="NCBI Taxonomy" id="49186"/>
    <lineage>
        <taxon>Bacteria</taxon>
        <taxon>Pseudomonadati</taxon>
        <taxon>Pseudomonadota</taxon>
        <taxon>Gammaproteobacteria</taxon>
        <taxon>Oceanospirillales</taxon>
        <taxon>Oceanospirillaceae</taxon>
        <taxon>Marinobacterium</taxon>
    </lineage>
</organism>
<evidence type="ECO:0000313" key="2">
    <source>
        <dbReference type="Proteomes" id="UP000186895"/>
    </source>
</evidence>
<keyword evidence="2" id="KW-1185">Reference proteome</keyword>
<dbReference type="Proteomes" id="UP000186895">
    <property type="component" value="Unassembled WGS sequence"/>
</dbReference>